<feature type="region of interest" description="Disordered" evidence="4">
    <location>
        <begin position="597"/>
        <end position="630"/>
    </location>
</feature>
<evidence type="ECO:0000313" key="6">
    <source>
        <dbReference type="Proteomes" id="UP000284452"/>
    </source>
</evidence>
<feature type="compositionally biased region" description="Low complexity" evidence="4">
    <location>
        <begin position="44"/>
        <end position="59"/>
    </location>
</feature>
<evidence type="ECO:0000256" key="4">
    <source>
        <dbReference type="SAM" id="MobiDB-lite"/>
    </source>
</evidence>
<feature type="compositionally biased region" description="Basic and acidic residues" evidence="4">
    <location>
        <begin position="121"/>
        <end position="137"/>
    </location>
</feature>
<dbReference type="GO" id="GO:0003684">
    <property type="term" value="F:damaged DNA binding"/>
    <property type="evidence" value="ECO:0007669"/>
    <property type="project" value="TreeGrafter"/>
</dbReference>
<accession>A0A3R8ARY3</accession>
<keyword evidence="1" id="KW-0540">Nuclease</keyword>
<feature type="compositionally biased region" description="Pro residues" evidence="4">
    <location>
        <begin position="60"/>
        <end position="69"/>
    </location>
</feature>
<feature type="region of interest" description="Disordered" evidence="4">
    <location>
        <begin position="29"/>
        <end position="189"/>
    </location>
</feature>
<feature type="compositionally biased region" description="Acidic residues" evidence="4">
    <location>
        <begin position="806"/>
        <end position="829"/>
    </location>
</feature>
<feature type="region of interest" description="Disordered" evidence="4">
    <location>
        <begin position="335"/>
        <end position="374"/>
    </location>
</feature>
<feature type="compositionally biased region" description="Basic and acidic residues" evidence="4">
    <location>
        <begin position="335"/>
        <end position="348"/>
    </location>
</feature>
<dbReference type="Gene3D" id="3.60.15.10">
    <property type="entry name" value="Ribonuclease Z/Hydroxyacylglutathione hydrolase-like"/>
    <property type="match status" value="1"/>
</dbReference>
<protein>
    <recommendedName>
        <fullName evidence="7">Metallo-beta-lactamase domain-containing protein</fullName>
    </recommendedName>
</protein>
<name>A0A3R8ARY3_TOXGO</name>
<gene>
    <name evidence="5" type="ORF">TGCAST_311730</name>
</gene>
<dbReference type="VEuPathDB" id="ToxoDB:TGCAST_311730"/>
<feature type="compositionally biased region" description="Low complexity" evidence="4">
    <location>
        <begin position="490"/>
        <end position="523"/>
    </location>
</feature>
<feature type="compositionally biased region" description="Basic and acidic residues" evidence="4">
    <location>
        <begin position="157"/>
        <end position="166"/>
    </location>
</feature>
<feature type="compositionally biased region" description="Basic and acidic residues" evidence="4">
    <location>
        <begin position="356"/>
        <end position="374"/>
    </location>
</feature>
<sequence>MPVPGPLPFTTIFVDFFRLPFDLRRRTANPDAAKGAPTSEAEVSKSSAVLPAPLSSSSPPIGPFNPRPPSSSLFARPFVSSWSASTSCASSRPSSLPFSSALSSRPCESGSPPPSPLSSHSKGERGNKQFEEREGKTHAYRGSSEDGQGPGEDDEEGRDRHIHQGRDSPQGTSGPSVDGKRISGGLGIEDEGIGGNEEFHFYSDNPWVFLLSHLHTDHISGLHGRWQEGRIFCSPTTRRLLLLRFPNLASRVAALGLHRVYSFFFHSGESRKANTDAALEADRGSSLHVCGGGRWKGGAGVPRRDGEDSCAFPAIQTPHAEGPVSDENEIEFSREAKLDLDETNEASRGRGGGSEGVEKTAHGESEGHFKRPDGCRTHEDAIRVRLMLLDAHHCPGAVLFVLQSPAFGVYVHTGDLNCNPDTVDKIIRDIKGAIYAFRCREGNVPRLCSLTSSGDSENESLFFLHDGKGNDAQLVLEKTVFRPDGKSRGPPSMQGSPTSSPSSHSSAAVSSSSRSSSSLPPSVSGLSVKAFQEKRGEASNVCGSSSLSEHVDHLFLDNTYLHPVFDFSASQDSFCRLVSSIRSILCIVSSRGTAHNRQTRRTFPTDLPSPADFSSPVSSSSSSSSSSSASPCLWLLVGTDSLGKEDMLVSLSQKLGVPIGVSVARFEAMKVYVEPAVLSAHFRRGLPTDLEKALACQTLTFPPQRSTRTACEARPLPVRALSRDAESTPRVSTAQTGLWGCCPCSPCLVCPSCQAAETPQRQGKCDRTATEEELRKAGRKKTRTDGGGIREGERSGSGGEGGSASGEEEGEEREGDMEDEGEEGGAPEGEEQRQLSDEDGTNVPLQKGEQKWKKDRKTEGHRLQVFGVSRHLLRRSVTCLHNQWKSAAYRHRSAARHRRREVGNEHQADEEILSRTVVGVFCSGWTSRSAQQDAPASLKFLYHRSSHSAEDENEPLFLSLLHSSHSDFFHLCRLTLALQPETVSLLSPVPCPYTRERRLSMRARFASHATVDPGCSAAHSRFPFLGPSTNVNSFMSNSSPAYSQSSSLPLAPSGSRSLQLIGGCELSETPNRSRLELATSLPEREVAGSLALTVGDLIMEDEFLQELTQEAQESASPSRGEVSLMASSSGEKVTFEMPNSSPFHFYPSSPPSSLPLPVPSPLGFSSPSPSSTSRPLASSSSSSSLPASGLSPSSSSSLSFSSDSSSRNVSVSSSSRYSSSSSPLYSSSSNGGAQLKAYDGDEGLQLFMEVCGVPSVFLAAGRACTSSYGSRQKGRPLCSSRSRALAARQRPRGSGQEADLFLCPRHGALAAKQHELLDREGGAAPLPRAFVHCIETETTLPFRSAGDRDSESKHTCALTRQEATFLDSPPETRAWSEDRRRRVRTENGVEVAIGERSGGDASVGCLDTSAAGLGKKAKTKEFPSEGFLVSSFFMNTKQQCREMRGARRKEPSVCPAFTGSLSEQKENSALWNAKSFATLSASRGEAEEDVLCEEEPVQLLSVVRKKDVKERGQTGRDEKESNEKEREEGRETGKGSRSVVPPRKFVSRPVQGKGLLRKK</sequence>
<dbReference type="EMBL" id="AHIV02000819">
    <property type="protein sequence ID" value="RQX72551.1"/>
    <property type="molecule type" value="Genomic_DNA"/>
</dbReference>
<dbReference type="GO" id="GO:0006303">
    <property type="term" value="P:double-strand break repair via nonhomologous end joining"/>
    <property type="evidence" value="ECO:0007669"/>
    <property type="project" value="TreeGrafter"/>
</dbReference>
<dbReference type="GO" id="GO:0036297">
    <property type="term" value="P:interstrand cross-link repair"/>
    <property type="evidence" value="ECO:0007669"/>
    <property type="project" value="TreeGrafter"/>
</dbReference>
<feature type="region of interest" description="Disordered" evidence="4">
    <location>
        <begin position="1266"/>
        <end position="1298"/>
    </location>
</feature>
<feature type="compositionally biased region" description="Low complexity" evidence="4">
    <location>
        <begin position="608"/>
        <end position="630"/>
    </location>
</feature>
<feature type="compositionally biased region" description="Basic and acidic residues" evidence="4">
    <location>
        <begin position="763"/>
        <end position="776"/>
    </location>
</feature>
<feature type="compositionally biased region" description="Basic and acidic residues" evidence="4">
    <location>
        <begin position="1504"/>
        <end position="1534"/>
    </location>
</feature>
<keyword evidence="3" id="KW-0269">Exonuclease</keyword>
<dbReference type="PANTHER" id="PTHR23240">
    <property type="entry name" value="DNA CROSS-LINK REPAIR PROTEIN PSO2/SNM1-RELATED"/>
    <property type="match status" value="1"/>
</dbReference>
<feature type="compositionally biased region" description="Low complexity" evidence="4">
    <location>
        <begin position="1275"/>
        <end position="1288"/>
    </location>
</feature>
<evidence type="ECO:0000256" key="2">
    <source>
        <dbReference type="ARBA" id="ARBA00022801"/>
    </source>
</evidence>
<feature type="compositionally biased region" description="Low complexity" evidence="4">
    <location>
        <begin position="80"/>
        <end position="110"/>
    </location>
</feature>
<feature type="compositionally biased region" description="Low complexity" evidence="4">
    <location>
        <begin position="1161"/>
        <end position="1231"/>
    </location>
</feature>
<evidence type="ECO:0008006" key="7">
    <source>
        <dbReference type="Google" id="ProtNLM"/>
    </source>
</evidence>
<dbReference type="SUPFAM" id="SSF56281">
    <property type="entry name" value="Metallo-hydrolase/oxidoreductase"/>
    <property type="match status" value="1"/>
</dbReference>
<reference evidence="5 6" key="1">
    <citation type="submission" date="2017-10" db="EMBL/GenBank/DDBJ databases">
        <authorList>
            <person name="Sibley D."/>
            <person name="Venepally P."/>
            <person name="Karamycheva S."/>
            <person name="Hadjithomas M."/>
            <person name="Khan A."/>
            <person name="Brunk B."/>
            <person name="Roos D."/>
            <person name="Caler E."/>
            <person name="Lorenzi H."/>
        </authorList>
    </citation>
    <scope>NUCLEOTIDE SEQUENCE [LARGE SCALE GENOMIC DNA]</scope>
    <source>
        <strain evidence="5 6">CAST</strain>
    </source>
</reference>
<dbReference type="Proteomes" id="UP000284452">
    <property type="component" value="Unassembled WGS sequence"/>
</dbReference>
<feature type="compositionally biased region" description="Basic and acidic residues" evidence="4">
    <location>
        <begin position="848"/>
        <end position="857"/>
    </location>
</feature>
<feature type="region of interest" description="Disordered" evidence="4">
    <location>
        <begin position="1503"/>
        <end position="1559"/>
    </location>
</feature>
<evidence type="ECO:0000256" key="1">
    <source>
        <dbReference type="ARBA" id="ARBA00022722"/>
    </source>
</evidence>
<dbReference type="PANTHER" id="PTHR23240:SF8">
    <property type="entry name" value="PROTEIN ARTEMIS"/>
    <property type="match status" value="1"/>
</dbReference>
<feature type="region of interest" description="Disordered" evidence="4">
    <location>
        <begin position="482"/>
        <end position="523"/>
    </location>
</feature>
<feature type="region of interest" description="Disordered" evidence="4">
    <location>
        <begin position="1158"/>
        <end position="1231"/>
    </location>
</feature>
<evidence type="ECO:0000256" key="3">
    <source>
        <dbReference type="ARBA" id="ARBA00022839"/>
    </source>
</evidence>
<proteinExistence type="predicted"/>
<feature type="region of interest" description="Disordered" evidence="4">
    <location>
        <begin position="760"/>
        <end position="857"/>
    </location>
</feature>
<dbReference type="GO" id="GO:0035312">
    <property type="term" value="F:5'-3' DNA exonuclease activity"/>
    <property type="evidence" value="ECO:0007669"/>
    <property type="project" value="TreeGrafter"/>
</dbReference>
<organism evidence="5 6">
    <name type="scientific">Toxoplasma gondii CAST</name>
    <dbReference type="NCBI Taxonomy" id="943122"/>
    <lineage>
        <taxon>Eukaryota</taxon>
        <taxon>Sar</taxon>
        <taxon>Alveolata</taxon>
        <taxon>Apicomplexa</taxon>
        <taxon>Conoidasida</taxon>
        <taxon>Coccidia</taxon>
        <taxon>Eucoccidiorida</taxon>
        <taxon>Eimeriorina</taxon>
        <taxon>Sarcocystidae</taxon>
        <taxon>Toxoplasma</taxon>
    </lineage>
</organism>
<keyword evidence="2" id="KW-0378">Hydrolase</keyword>
<comment type="caution">
    <text evidence="5">The sequence shown here is derived from an EMBL/GenBank/DDBJ whole genome shotgun (WGS) entry which is preliminary data.</text>
</comment>
<feature type="compositionally biased region" description="Gly residues" evidence="4">
    <location>
        <begin position="795"/>
        <end position="804"/>
    </location>
</feature>
<dbReference type="InterPro" id="IPR036866">
    <property type="entry name" value="RibonucZ/Hydroxyglut_hydro"/>
</dbReference>
<evidence type="ECO:0000313" key="5">
    <source>
        <dbReference type="EMBL" id="RQX72551.1"/>
    </source>
</evidence>